<dbReference type="Pfam" id="PF09107">
    <property type="entry name" value="WHD_3rd_SelB"/>
    <property type="match status" value="1"/>
</dbReference>
<dbReference type="CDD" id="cd15491">
    <property type="entry name" value="selB_III"/>
    <property type="match status" value="1"/>
</dbReference>
<dbReference type="GO" id="GO:0005737">
    <property type="term" value="C:cytoplasm"/>
    <property type="evidence" value="ECO:0007669"/>
    <property type="project" value="UniProtKB-SubCell"/>
</dbReference>
<dbReference type="Proteomes" id="UP000031386">
    <property type="component" value="Chromosome"/>
</dbReference>
<dbReference type="GO" id="GO:0001514">
    <property type="term" value="P:selenocysteine incorporation"/>
    <property type="evidence" value="ECO:0007669"/>
    <property type="project" value="InterPro"/>
</dbReference>
<dbReference type="Gene3D" id="3.40.50.300">
    <property type="entry name" value="P-loop containing nucleotide triphosphate hydrolases"/>
    <property type="match status" value="1"/>
</dbReference>
<dbReference type="InterPro" id="IPR009000">
    <property type="entry name" value="Transl_B-barrel_sf"/>
</dbReference>
<dbReference type="InterPro" id="IPR036390">
    <property type="entry name" value="WH_DNA-bd_sf"/>
</dbReference>
<dbReference type="SUPFAM" id="SSF50447">
    <property type="entry name" value="Translation proteins"/>
    <property type="match status" value="1"/>
</dbReference>
<evidence type="ECO:0000256" key="7">
    <source>
        <dbReference type="ARBA" id="ARBA00025526"/>
    </source>
</evidence>
<evidence type="ECO:0000313" key="10">
    <source>
        <dbReference type="EMBL" id="AIZ36523.1"/>
    </source>
</evidence>
<reference evidence="10 11" key="1">
    <citation type="submission" date="2014-10" db="EMBL/GenBank/DDBJ databases">
        <title>Complete genome sequence of Parvimonas micra KCOM 1535 (= ChDC B708).</title>
        <authorList>
            <person name="Kook J.-K."/>
            <person name="Park S.-N."/>
            <person name="Lim Y.K."/>
            <person name="Roh H."/>
        </authorList>
    </citation>
    <scope>NUCLEOTIDE SEQUENCE [LARGE SCALE GENOMIC DNA]</scope>
    <source>
        <strain evidence="11">KCOM 1535 / ChDC B708</strain>
    </source>
</reference>
<keyword evidence="4" id="KW-0547">Nucleotide-binding</keyword>
<dbReference type="Gene3D" id="1.10.10.10">
    <property type="entry name" value="Winged helix-like DNA-binding domain superfamily/Winged helix DNA-binding domain"/>
    <property type="match status" value="1"/>
</dbReference>
<accession>A0A0B4S149</accession>
<dbReference type="SUPFAM" id="SSF46785">
    <property type="entry name" value="Winged helix' DNA-binding domain"/>
    <property type="match status" value="2"/>
</dbReference>
<dbReference type="InterPro" id="IPR004161">
    <property type="entry name" value="EFTu-like_2"/>
</dbReference>
<evidence type="ECO:0000256" key="1">
    <source>
        <dbReference type="ARBA" id="ARBA00004496"/>
    </source>
</evidence>
<dbReference type="Gene3D" id="1.10.10.2770">
    <property type="match status" value="1"/>
</dbReference>
<dbReference type="Pfam" id="PF00009">
    <property type="entry name" value="GTP_EFTU"/>
    <property type="match status" value="1"/>
</dbReference>
<keyword evidence="6" id="KW-0342">GTP-binding</keyword>
<dbReference type="InterPro" id="IPR031157">
    <property type="entry name" value="G_TR_CS"/>
</dbReference>
<dbReference type="GO" id="GO:0003924">
    <property type="term" value="F:GTPase activity"/>
    <property type="evidence" value="ECO:0007669"/>
    <property type="project" value="InterPro"/>
</dbReference>
<dbReference type="STRING" id="33033.NW74_03810"/>
<dbReference type="Pfam" id="PF03144">
    <property type="entry name" value="GTP_EFTU_D2"/>
    <property type="match status" value="1"/>
</dbReference>
<dbReference type="KEGG" id="pmic:NW74_03810"/>
<feature type="domain" description="Tr-type G" evidence="9">
    <location>
        <begin position="4"/>
        <end position="176"/>
    </location>
</feature>
<dbReference type="Pfam" id="PF25461">
    <property type="entry name" value="Beta-barrel_SelB"/>
    <property type="match status" value="1"/>
</dbReference>
<dbReference type="CDD" id="cd03696">
    <property type="entry name" value="SelB_II"/>
    <property type="match status" value="1"/>
</dbReference>
<keyword evidence="11" id="KW-1185">Reference proteome</keyword>
<dbReference type="GO" id="GO:0005525">
    <property type="term" value="F:GTP binding"/>
    <property type="evidence" value="ECO:0007669"/>
    <property type="project" value="UniProtKB-KW"/>
</dbReference>
<evidence type="ECO:0000313" key="11">
    <source>
        <dbReference type="Proteomes" id="UP000031386"/>
    </source>
</evidence>
<protein>
    <recommendedName>
        <fullName evidence="2">Selenocysteine-specific elongation factor</fullName>
    </recommendedName>
    <alternativeName>
        <fullName evidence="8">SelB translation factor</fullName>
    </alternativeName>
</protein>
<dbReference type="InterPro" id="IPR004535">
    <property type="entry name" value="Transl_elong_SelB"/>
</dbReference>
<dbReference type="InterPro" id="IPR050055">
    <property type="entry name" value="EF-Tu_GTPase"/>
</dbReference>
<dbReference type="EMBL" id="CP009761">
    <property type="protein sequence ID" value="AIZ36523.1"/>
    <property type="molecule type" value="Genomic_DNA"/>
</dbReference>
<dbReference type="PROSITE" id="PS00301">
    <property type="entry name" value="G_TR_1"/>
    <property type="match status" value="1"/>
</dbReference>
<dbReference type="SUPFAM" id="SSF52540">
    <property type="entry name" value="P-loop containing nucleoside triphosphate hydrolases"/>
    <property type="match status" value="1"/>
</dbReference>
<dbReference type="InterPro" id="IPR005225">
    <property type="entry name" value="Small_GTP-bd"/>
</dbReference>
<dbReference type="InterPro" id="IPR027417">
    <property type="entry name" value="P-loop_NTPase"/>
</dbReference>
<dbReference type="PRINTS" id="PR00315">
    <property type="entry name" value="ELONGATNFCT"/>
</dbReference>
<dbReference type="NCBIfam" id="TIGR00231">
    <property type="entry name" value="small_GTP"/>
    <property type="match status" value="1"/>
</dbReference>
<dbReference type="RefSeq" id="WP_041953904.1">
    <property type="nucleotide sequence ID" value="NZ_CP009761.1"/>
</dbReference>
<keyword evidence="5" id="KW-0648">Protein biosynthesis</keyword>
<dbReference type="PROSITE" id="PS51722">
    <property type="entry name" value="G_TR_2"/>
    <property type="match status" value="1"/>
</dbReference>
<dbReference type="InterPro" id="IPR000795">
    <property type="entry name" value="T_Tr_GTP-bd_dom"/>
</dbReference>
<evidence type="ECO:0000256" key="2">
    <source>
        <dbReference type="ARBA" id="ARBA00015953"/>
    </source>
</evidence>
<dbReference type="InterPro" id="IPR057335">
    <property type="entry name" value="Beta-barrel_SelB"/>
</dbReference>
<comment type="subcellular location">
    <subcellularLocation>
        <location evidence="1">Cytoplasm</location>
    </subcellularLocation>
</comment>
<dbReference type="NCBIfam" id="TIGR00475">
    <property type="entry name" value="selB"/>
    <property type="match status" value="1"/>
</dbReference>
<dbReference type="InterPro" id="IPR009001">
    <property type="entry name" value="Transl_elong_EF1A/Init_IF2_C"/>
</dbReference>
<organism evidence="10 11">
    <name type="scientific">Parvimonas micra</name>
    <dbReference type="NCBI Taxonomy" id="33033"/>
    <lineage>
        <taxon>Bacteria</taxon>
        <taxon>Bacillati</taxon>
        <taxon>Bacillota</taxon>
        <taxon>Tissierellia</taxon>
        <taxon>Tissierellales</taxon>
        <taxon>Peptoniphilaceae</taxon>
        <taxon>Parvimonas</taxon>
    </lineage>
</organism>
<name>A0A0B4S149_9FIRM</name>
<evidence type="ECO:0000256" key="3">
    <source>
        <dbReference type="ARBA" id="ARBA00022490"/>
    </source>
</evidence>
<dbReference type="InterPro" id="IPR015191">
    <property type="entry name" value="SelB_WHD4"/>
</dbReference>
<evidence type="ECO:0000256" key="5">
    <source>
        <dbReference type="ARBA" id="ARBA00022917"/>
    </source>
</evidence>
<dbReference type="CDD" id="cd04171">
    <property type="entry name" value="SelB"/>
    <property type="match status" value="1"/>
</dbReference>
<keyword evidence="10" id="KW-0251">Elongation factor</keyword>
<dbReference type="InterPro" id="IPR036388">
    <property type="entry name" value="WH-like_DNA-bd_sf"/>
</dbReference>
<evidence type="ECO:0000256" key="4">
    <source>
        <dbReference type="ARBA" id="ARBA00022741"/>
    </source>
</evidence>
<dbReference type="GO" id="GO:0003723">
    <property type="term" value="F:RNA binding"/>
    <property type="evidence" value="ECO:0007669"/>
    <property type="project" value="InterPro"/>
</dbReference>
<gene>
    <name evidence="10" type="ORF">NW74_03810</name>
</gene>
<sequence>MDNKKNIIVGTAGHIDHGKTTLIRALTGRNTDRLKEEQNRGISIELGFTHFDLTDELRVGIIDVPGHEKFIKNMLSGVCGMDMIILVIAADEGIMAQTKEHLDILNLIGIKNGIIALTKCDLVDKDWIELVKLDIADEVSGTFLEDAKIVEISSTEKTGIEQLKNEIIRIVNTLPEKDLNSNPRLYVDRSFSITGFGTVVTGTLISGTLNLDDEILIYPANKLTKIRNLQVHDNNVDIAYSGQRVAVNLANLKKEDVPKGSVLIPNNTFTESNIIDVKLKTVNLPFEITNRTRFHLYLGSGEVLCRAILLENEELESNREYIVQLRLEEPIISKRNDRFILRLFSPLYTIGGGYIIDSNATKKKRFNSFDIKEIKNLDNCSFKEYIYNYVDRFSDRFYLEKNYYNFLSDSSKNISKLIDELVEENRVVSFGNNSDRLILSDIFIKKLIKNITKFIENFQKKYPKRIGISKETIKSKFFDSLSGKTKNEFMNYLISDKFKVLDEYVSTLDFNVSLDDTDFKNLQMIKNTFNSNKFLIVNFEDFNLDMNIEHFKELILYLISNKEVIKLDSGYMLRENYDLAVNMIKDFIIKNGSISVSDARDLLNSNRKSTMELLEFLDKEKITLRKDNERILVK</sequence>
<evidence type="ECO:0000256" key="8">
    <source>
        <dbReference type="ARBA" id="ARBA00031615"/>
    </source>
</evidence>
<evidence type="ECO:0000256" key="6">
    <source>
        <dbReference type="ARBA" id="ARBA00023134"/>
    </source>
</evidence>
<keyword evidence="3" id="KW-0963">Cytoplasm</keyword>
<dbReference type="PANTHER" id="PTHR43721:SF22">
    <property type="entry name" value="ELONGATION FACTOR TU, MITOCHONDRIAL"/>
    <property type="match status" value="1"/>
</dbReference>
<dbReference type="Gene3D" id="2.40.30.10">
    <property type="entry name" value="Translation factors"/>
    <property type="match status" value="1"/>
</dbReference>
<evidence type="ECO:0000259" key="9">
    <source>
        <dbReference type="PROSITE" id="PS51722"/>
    </source>
</evidence>
<dbReference type="SUPFAM" id="SSF50465">
    <property type="entry name" value="EF-Tu/eEF-1alpha/eIF2-gamma C-terminal domain"/>
    <property type="match status" value="1"/>
</dbReference>
<dbReference type="OrthoDB" id="9804504at2"/>
<dbReference type="GO" id="GO:0003746">
    <property type="term" value="F:translation elongation factor activity"/>
    <property type="evidence" value="ECO:0007669"/>
    <property type="project" value="UniProtKB-KW"/>
</dbReference>
<comment type="function">
    <text evidence="7">Translation factor necessary for the incorporation of selenocysteine into proteins. It probably replaces EF-Tu for the insertion of selenocysteine directed by the UGA codon. SelB binds GTP and GDP.</text>
</comment>
<dbReference type="PANTHER" id="PTHR43721">
    <property type="entry name" value="ELONGATION FACTOR TU-RELATED"/>
    <property type="match status" value="1"/>
</dbReference>
<proteinExistence type="predicted"/>
<dbReference type="AlphaFoldDB" id="A0A0B4S149"/>